<dbReference type="Gene3D" id="3.40.50.300">
    <property type="entry name" value="P-loop containing nucleotide triphosphate hydrolases"/>
    <property type="match status" value="1"/>
</dbReference>
<evidence type="ECO:0000313" key="5">
    <source>
        <dbReference type="EMBL" id="MCH6471022.1"/>
    </source>
</evidence>
<keyword evidence="2" id="KW-0547">Nucleotide-binding</keyword>
<dbReference type="Proteomes" id="UP001202922">
    <property type="component" value="Unassembled WGS sequence"/>
</dbReference>
<feature type="domain" description="AAA+ ATPase" evidence="4">
    <location>
        <begin position="21"/>
        <end position="196"/>
    </location>
</feature>
<dbReference type="GO" id="GO:0005524">
    <property type="term" value="F:ATP binding"/>
    <property type="evidence" value="ECO:0007669"/>
    <property type="project" value="UniProtKB-KW"/>
</dbReference>
<protein>
    <submittedName>
        <fullName evidence="5">ATP-binding cassette domain-containing protein</fullName>
    </submittedName>
</protein>
<evidence type="ECO:0000256" key="1">
    <source>
        <dbReference type="ARBA" id="ARBA00022448"/>
    </source>
</evidence>
<dbReference type="InterPro" id="IPR027417">
    <property type="entry name" value="P-loop_NTPase"/>
</dbReference>
<keyword evidence="3 5" id="KW-0067">ATP-binding</keyword>
<evidence type="ECO:0000256" key="2">
    <source>
        <dbReference type="ARBA" id="ARBA00022741"/>
    </source>
</evidence>
<evidence type="ECO:0000313" key="6">
    <source>
        <dbReference type="Proteomes" id="UP001202922"/>
    </source>
</evidence>
<accession>A0ABS9U2V2</accession>
<name>A0ABS9U2V2_9MICC</name>
<reference evidence="5 6" key="1">
    <citation type="submission" date="2022-03" db="EMBL/GenBank/DDBJ databases">
        <title>Sinomonas sp. isolated from a soil.</title>
        <authorList>
            <person name="Han J."/>
            <person name="Kim D.-U."/>
        </authorList>
    </citation>
    <scope>NUCLEOTIDE SEQUENCE [LARGE SCALE GENOMIC DNA]</scope>
    <source>
        <strain evidence="5 6">5-5</strain>
    </source>
</reference>
<dbReference type="PANTHER" id="PTHR42939">
    <property type="entry name" value="ABC TRANSPORTER ATP-BINDING PROTEIN ALBC-RELATED"/>
    <property type="match status" value="1"/>
</dbReference>
<keyword evidence="1" id="KW-0813">Transport</keyword>
<proteinExistence type="predicted"/>
<dbReference type="Pfam" id="PF00005">
    <property type="entry name" value="ABC_tran"/>
    <property type="match status" value="1"/>
</dbReference>
<dbReference type="InterPro" id="IPR003439">
    <property type="entry name" value="ABC_transporter-like_ATP-bd"/>
</dbReference>
<sequence>MTAGYIRGSRIFDDASLSISGPGLFHLRGRNGSGKSTFAELASGYLRPWAGQVLVNGINATNRDAREARRVCRAEPALFPAMTVHDHIALTATARGISPEPALDRAVMLGLEPWLAENAGSLSTGTAKKLWYLMNTLGDFDLAVLDEPFNGVDTESVAVMAKEMTEWAKTACVVLIAHALQAELEPDRVIEISELTS</sequence>
<dbReference type="PANTHER" id="PTHR42939:SF1">
    <property type="entry name" value="ABC TRANSPORTER ATP-BINDING PROTEIN ALBC-RELATED"/>
    <property type="match status" value="1"/>
</dbReference>
<evidence type="ECO:0000259" key="4">
    <source>
        <dbReference type="SMART" id="SM00382"/>
    </source>
</evidence>
<organism evidence="5 6">
    <name type="scientific">Sinomonas terrae</name>
    <dbReference type="NCBI Taxonomy" id="2908838"/>
    <lineage>
        <taxon>Bacteria</taxon>
        <taxon>Bacillati</taxon>
        <taxon>Actinomycetota</taxon>
        <taxon>Actinomycetes</taxon>
        <taxon>Micrococcales</taxon>
        <taxon>Micrococcaceae</taxon>
        <taxon>Sinomonas</taxon>
    </lineage>
</organism>
<dbReference type="InterPro" id="IPR051782">
    <property type="entry name" value="ABC_Transporter_VariousFunc"/>
</dbReference>
<dbReference type="SMART" id="SM00382">
    <property type="entry name" value="AAA"/>
    <property type="match status" value="1"/>
</dbReference>
<dbReference type="InterPro" id="IPR003593">
    <property type="entry name" value="AAA+_ATPase"/>
</dbReference>
<comment type="caution">
    <text evidence="5">The sequence shown here is derived from an EMBL/GenBank/DDBJ whole genome shotgun (WGS) entry which is preliminary data.</text>
</comment>
<dbReference type="EMBL" id="JAKZBV010000001">
    <property type="protein sequence ID" value="MCH6471022.1"/>
    <property type="molecule type" value="Genomic_DNA"/>
</dbReference>
<dbReference type="RefSeq" id="WP_241054602.1">
    <property type="nucleotide sequence ID" value="NZ_JAKZBV010000001.1"/>
</dbReference>
<keyword evidence="6" id="KW-1185">Reference proteome</keyword>
<evidence type="ECO:0000256" key="3">
    <source>
        <dbReference type="ARBA" id="ARBA00022840"/>
    </source>
</evidence>
<dbReference type="SUPFAM" id="SSF52540">
    <property type="entry name" value="P-loop containing nucleoside triphosphate hydrolases"/>
    <property type="match status" value="1"/>
</dbReference>
<gene>
    <name evidence="5" type="ORF">L0M17_13725</name>
</gene>